<dbReference type="InterPro" id="IPR011041">
    <property type="entry name" value="Quinoprot_gluc/sorb_DH_b-prop"/>
</dbReference>
<dbReference type="GO" id="GO:0020037">
    <property type="term" value="F:heme binding"/>
    <property type="evidence" value="ECO:0007669"/>
    <property type="project" value="InterPro"/>
</dbReference>
<protein>
    <recommendedName>
        <fullName evidence="6">Cytochrome c domain-containing protein</fullName>
    </recommendedName>
</protein>
<dbReference type="PROSITE" id="PS51007">
    <property type="entry name" value="CYTC"/>
    <property type="match status" value="1"/>
</dbReference>
<evidence type="ECO:0000256" key="1">
    <source>
        <dbReference type="ARBA" id="ARBA00022617"/>
    </source>
</evidence>
<dbReference type="GO" id="GO:0046872">
    <property type="term" value="F:metal ion binding"/>
    <property type="evidence" value="ECO:0007669"/>
    <property type="project" value="UniProtKB-KW"/>
</dbReference>
<dbReference type="InterPro" id="IPR011989">
    <property type="entry name" value="ARM-like"/>
</dbReference>
<dbReference type="InterPro" id="IPR009056">
    <property type="entry name" value="Cyt_c-like_dom"/>
</dbReference>
<dbReference type="InterPro" id="IPR036909">
    <property type="entry name" value="Cyt_c-like_dom_sf"/>
</dbReference>
<dbReference type="Gene3D" id="1.25.10.10">
    <property type="entry name" value="Leucine-rich Repeat Variant"/>
    <property type="match status" value="1"/>
</dbReference>
<dbReference type="EMBL" id="LR593887">
    <property type="protein sequence ID" value="VTS06238.1"/>
    <property type="molecule type" value="Genomic_DNA"/>
</dbReference>
<feature type="domain" description="Cytochrome c" evidence="6">
    <location>
        <begin position="881"/>
        <end position="1021"/>
    </location>
</feature>
<dbReference type="PANTHER" id="PTHR33546">
    <property type="entry name" value="LARGE, MULTIFUNCTIONAL SECRETED PROTEIN-RELATED"/>
    <property type="match status" value="1"/>
</dbReference>
<evidence type="ECO:0000256" key="5">
    <source>
        <dbReference type="SAM" id="SignalP"/>
    </source>
</evidence>
<feature type="chain" id="PRO_5033534922" description="Cytochrome c domain-containing protein" evidence="5">
    <location>
        <begin position="21"/>
        <end position="1190"/>
    </location>
</feature>
<dbReference type="NCBIfam" id="TIGR02604">
    <property type="entry name" value="Piru_Ver_Nterm"/>
    <property type="match status" value="1"/>
</dbReference>
<dbReference type="InterPro" id="IPR055557">
    <property type="entry name" value="DUF7133"/>
</dbReference>
<dbReference type="PANTHER" id="PTHR33546:SF1">
    <property type="entry name" value="LARGE, MULTIFUNCTIONAL SECRETED PROTEIN"/>
    <property type="match status" value="1"/>
</dbReference>
<evidence type="ECO:0000259" key="6">
    <source>
        <dbReference type="PROSITE" id="PS51007"/>
    </source>
</evidence>
<dbReference type="Pfam" id="PF23500">
    <property type="entry name" value="DUF7133"/>
    <property type="match status" value="1"/>
</dbReference>
<gene>
    <name evidence="7" type="ORF">GMBLW1_47550</name>
</gene>
<dbReference type="InterPro" id="IPR013428">
    <property type="entry name" value="Membrane-bound_put_N"/>
</dbReference>
<keyword evidence="8" id="KW-1185">Reference proteome</keyword>
<evidence type="ECO:0000313" key="8">
    <source>
        <dbReference type="Proteomes" id="UP000464378"/>
    </source>
</evidence>
<dbReference type="SUPFAM" id="SSF46626">
    <property type="entry name" value="Cytochrome c"/>
    <property type="match status" value="1"/>
</dbReference>
<dbReference type="NCBIfam" id="TIGR02603">
    <property type="entry name" value="CxxCH_TIGR02603"/>
    <property type="match status" value="1"/>
</dbReference>
<accession>A0A6C2YS02</accession>
<keyword evidence="5" id="KW-0732">Signal</keyword>
<feature type="signal peptide" evidence="5">
    <location>
        <begin position="1"/>
        <end position="20"/>
    </location>
</feature>
<evidence type="ECO:0000313" key="7">
    <source>
        <dbReference type="EMBL" id="VIP04438.1"/>
    </source>
</evidence>
<dbReference type="InterPro" id="IPR013427">
    <property type="entry name" value="Haem-bd_dom_put"/>
</dbReference>
<dbReference type="SUPFAM" id="SSF50952">
    <property type="entry name" value="Soluble quinoprotein glucose dehydrogenase"/>
    <property type="match status" value="1"/>
</dbReference>
<name>A0A6C2YS02_9BACT</name>
<keyword evidence="3 4" id="KW-0408">Iron</keyword>
<sequence>MNWSNRGLLLAALLALPAMARAQMSPEQTLKTFKVADGLQVSLFASEPMFTNPTCMDVDSLGRVWVCESVNYRSKLRNRPLLRPEGDRIVVLVDENADGVADSAKTFYQSAELLAPLGIAVNPDASGPGLTVFVAQSPVIWKFRDANGDLQADGPPEVLLKGFNGIDHDHGVHGLLIGPDAKLYFTVGDSGVTNLQSRDGKGPKWSTNSTDCRAATVWRCNLDGTDLELIAHNFRNNYEPAVDSNGTVFLSDNDDDGNQQTRICHVLPGGNYGYHPRGPGQTHWHEEQPGIVHKVLRTFFGSPTGMCFYEGTLLPEKYRGMPLHTDAGPKHLRCYHLKTNGAGYEATQEVMLESTDGWFRPSDVCVAPDGSLLVADWYDPGVGGHGMGDTTRGRIYRITPKGHTGYTIPKMELQSAEGLAAALTSPNLSMRSAAQSAMIAMPKADAVKQLTAWSNGNDPILRARALWLMPYVTDRATWTAKAVELATKSSDPASNILGLRMLDSFSPPKESGSALALDDRTVRQLESASAPEVRRELMLLARKLPAQQVQPAFYSVAKQFDGKDHFYLAAMNIALGTQADRRSQLLTAFGDTFSTWNDSIAKMVFEFRPASILPKLEASLTNSALLPSARMQIVDILASSDDLNAGKTLLSQLRSTEKLDEIQTQIVAKLTLFLPGKWAGLNRSDELSAVVKNLLNHPATLEAGLELVAAAEMVSRVGTVSEMAENAKLPRDIRTSAIRTLGKLPHADAVAVLTRMAIQSPEWATVAVKSLAGQVPMYGEKAATGAALKSLQELAVASKIAVETRLAAVEALTASNAGSKWLLEAKSKDSLPKELIADAGRFLRNSPFQAIRNQAVIAFPAPGKMDPKQLPTIAELARRKGDAGRGQKLLLASLKNESQCLKCHMVQGQGGQIGPDLSMIGKKATRENLLESILMPSKAIADQFVQYTVETVNGQVISGMAVAESETALTLRDANGRDTVIALKDIEERKKLTTSLMPENLVATLTPDELIDLVEYLGTLKTASLTPDSYAILGPFPSGPDNAGLDVKFAPERTENLEFAATVPGKSGSIQWRTIRASEGAYFDLAKFHGEAGNNSLSYMLRDVESAIDQPATLLLGSDDGAKVFVNGQMVHSNRDTRAAAPAQNSIPITLKKGSNRILVKVANGNNPHGFYLTLTAAEPLTALPLPPTK</sequence>
<keyword evidence="1 4" id="KW-0349">Heme</keyword>
<evidence type="ECO:0000256" key="2">
    <source>
        <dbReference type="ARBA" id="ARBA00022723"/>
    </source>
</evidence>
<dbReference type="Gene3D" id="2.60.120.260">
    <property type="entry name" value="Galactose-binding domain-like"/>
    <property type="match status" value="1"/>
</dbReference>
<dbReference type="InParanoid" id="A0A6C2YS02"/>
<keyword evidence="2 4" id="KW-0479">Metal-binding</keyword>
<proteinExistence type="predicted"/>
<dbReference type="Gene3D" id="1.10.760.10">
    <property type="entry name" value="Cytochrome c-like domain"/>
    <property type="match status" value="1"/>
</dbReference>
<dbReference type="Gene3D" id="2.120.10.30">
    <property type="entry name" value="TolB, C-terminal domain"/>
    <property type="match status" value="1"/>
</dbReference>
<dbReference type="RefSeq" id="WP_162659523.1">
    <property type="nucleotide sequence ID" value="NZ_LR593887.1"/>
</dbReference>
<dbReference type="Proteomes" id="UP000464378">
    <property type="component" value="Chromosome"/>
</dbReference>
<dbReference type="AlphaFoldDB" id="A0A6C2YS02"/>
<organism evidence="7">
    <name type="scientific">Tuwongella immobilis</name>
    <dbReference type="NCBI Taxonomy" id="692036"/>
    <lineage>
        <taxon>Bacteria</taxon>
        <taxon>Pseudomonadati</taxon>
        <taxon>Planctomycetota</taxon>
        <taxon>Planctomycetia</taxon>
        <taxon>Gemmatales</taxon>
        <taxon>Gemmataceae</taxon>
        <taxon>Tuwongella</taxon>
    </lineage>
</organism>
<reference evidence="7" key="1">
    <citation type="submission" date="2019-04" db="EMBL/GenBank/DDBJ databases">
        <authorList>
            <consortium name="Science for Life Laboratories"/>
        </authorList>
    </citation>
    <scope>NUCLEOTIDE SEQUENCE</scope>
    <source>
        <strain evidence="7">MBLW1</strain>
    </source>
</reference>
<dbReference type="GO" id="GO:0009055">
    <property type="term" value="F:electron transfer activity"/>
    <property type="evidence" value="ECO:0007669"/>
    <property type="project" value="InterPro"/>
</dbReference>
<dbReference type="KEGG" id="tim:GMBLW1_47550"/>
<evidence type="ECO:0000256" key="3">
    <source>
        <dbReference type="ARBA" id="ARBA00023004"/>
    </source>
</evidence>
<evidence type="ECO:0000256" key="4">
    <source>
        <dbReference type="PROSITE-ProRule" id="PRU00433"/>
    </source>
</evidence>
<dbReference type="InterPro" id="IPR011042">
    <property type="entry name" value="6-blade_b-propeller_TolB-like"/>
</dbReference>
<dbReference type="EMBL" id="LR586016">
    <property type="protein sequence ID" value="VIP04438.1"/>
    <property type="molecule type" value="Genomic_DNA"/>
</dbReference>